<dbReference type="RefSeq" id="XP_028147933.1">
    <property type="nucleotide sequence ID" value="XM_028292132.1"/>
</dbReference>
<dbReference type="AlphaFoldDB" id="A0A6P7GRN4"/>
<name>A0A6P7GRN4_DIAVI</name>
<protein>
    <submittedName>
        <fullName evidence="1">Uncharacterized protein LOC114341346 isoform X1</fullName>
    </submittedName>
</protein>
<dbReference type="PANTHER" id="PTHR34615">
    <property type="entry name" value="PX DOMAIN-CONTAINING PROTEIN"/>
    <property type="match status" value="1"/>
</dbReference>
<gene>
    <name evidence="1" type="primary">LOC114341346</name>
</gene>
<accession>A0A6P7GRN4</accession>
<organism evidence="1">
    <name type="scientific">Diabrotica virgifera virgifera</name>
    <name type="common">western corn rootworm</name>
    <dbReference type="NCBI Taxonomy" id="50390"/>
    <lineage>
        <taxon>Eukaryota</taxon>
        <taxon>Metazoa</taxon>
        <taxon>Ecdysozoa</taxon>
        <taxon>Arthropoda</taxon>
        <taxon>Hexapoda</taxon>
        <taxon>Insecta</taxon>
        <taxon>Pterygota</taxon>
        <taxon>Neoptera</taxon>
        <taxon>Endopterygota</taxon>
        <taxon>Coleoptera</taxon>
        <taxon>Polyphaga</taxon>
        <taxon>Cucujiformia</taxon>
        <taxon>Chrysomeloidea</taxon>
        <taxon>Chrysomelidae</taxon>
        <taxon>Galerucinae</taxon>
        <taxon>Diabroticina</taxon>
        <taxon>Diabroticites</taxon>
        <taxon>Diabrotica</taxon>
    </lineage>
</organism>
<sequence length="215" mass="24591">MDPILNIAAFIDDEEDEDVEDALLLHILHDDERLGNRAIIYGRFNLQTMSDVECKNLFRFAKNDITRLAMALNLPNVLRIENVTCISGIDGLCMLLRRFTYPNRLSDLEPLFGFSGSIISKVCTYTLNLISENKSRLLLDLGNVAYLNYEKLKEYSEVSLKTFMYIPPNIVKSVKITMLHIHHMTDLALTILLISTVLRMYANFTRSAMSGVLYM</sequence>
<proteinExistence type="predicted"/>
<evidence type="ECO:0000313" key="1">
    <source>
        <dbReference type="RefSeq" id="XP_028147933.1"/>
    </source>
</evidence>
<dbReference type="PANTHER" id="PTHR34615:SF1">
    <property type="entry name" value="PX DOMAIN-CONTAINING PROTEIN"/>
    <property type="match status" value="1"/>
</dbReference>
<reference evidence="1" key="1">
    <citation type="submission" date="2025-08" db="UniProtKB">
        <authorList>
            <consortium name="RefSeq"/>
        </authorList>
    </citation>
    <scope>IDENTIFICATION</scope>
    <source>
        <tissue evidence="1">Whole insect</tissue>
    </source>
</reference>
<dbReference type="InParanoid" id="A0A6P7GRN4"/>